<dbReference type="Pfam" id="PF14079">
    <property type="entry name" value="DUF4260"/>
    <property type="match status" value="1"/>
</dbReference>
<keyword evidence="1" id="KW-1133">Transmembrane helix</keyword>
<name>A0AAE3LGB1_9EURY</name>
<organism evidence="3 5">
    <name type="scientific">Halapricum hydrolyticum</name>
    <dbReference type="NCBI Taxonomy" id="2979991"/>
    <lineage>
        <taxon>Archaea</taxon>
        <taxon>Methanobacteriati</taxon>
        <taxon>Methanobacteriota</taxon>
        <taxon>Stenosarchaea group</taxon>
        <taxon>Halobacteria</taxon>
        <taxon>Halobacteriales</taxon>
        <taxon>Haloarculaceae</taxon>
        <taxon>Halapricum</taxon>
    </lineage>
</organism>
<comment type="caution">
    <text evidence="3">The sequence shown here is derived from an EMBL/GenBank/DDBJ whole genome shotgun (WGS) entry which is preliminary data.</text>
</comment>
<dbReference type="Proteomes" id="UP001208186">
    <property type="component" value="Unassembled WGS sequence"/>
</dbReference>
<dbReference type="EMBL" id="JAOPKC010000030">
    <property type="protein sequence ID" value="MCU4719491.1"/>
    <property type="molecule type" value="Genomic_DNA"/>
</dbReference>
<keyword evidence="1" id="KW-0472">Membrane</keyword>
<keyword evidence="4" id="KW-1185">Reference proteome</keyword>
<evidence type="ECO:0000256" key="1">
    <source>
        <dbReference type="SAM" id="Phobius"/>
    </source>
</evidence>
<sequence>MEPRTYLRLEGVTVFVSALAAFFVLDGPLWLLVVLALAPDLAMVGYLAGPEVGSLSYNTAHTYVLPAALGGAGLYADVTTAVLVALIWGAHIGADRAVGYGLILSAVTFRQDFGTPGAENLHELTADSMKYSSGFKDTHLSIQPAPLSVLVEEE</sequence>
<feature type="transmembrane region" description="Helical" evidence="1">
    <location>
        <begin position="63"/>
        <end position="88"/>
    </location>
</feature>
<feature type="transmembrane region" description="Helical" evidence="1">
    <location>
        <begin position="12"/>
        <end position="38"/>
    </location>
</feature>
<protein>
    <submittedName>
        <fullName evidence="3">DUF4260 domain-containing protein</fullName>
    </submittedName>
</protein>
<evidence type="ECO:0000313" key="3">
    <source>
        <dbReference type="EMBL" id="MCU4728477.1"/>
    </source>
</evidence>
<evidence type="ECO:0000313" key="4">
    <source>
        <dbReference type="Proteomes" id="UP001208186"/>
    </source>
</evidence>
<dbReference type="RefSeq" id="WP_315910236.1">
    <property type="nucleotide sequence ID" value="NZ_JAOPKC010000030.1"/>
</dbReference>
<dbReference type="EMBL" id="JAOPKD010000028">
    <property type="protein sequence ID" value="MCU4728477.1"/>
    <property type="molecule type" value="Genomic_DNA"/>
</dbReference>
<dbReference type="Proteomes" id="UP001209746">
    <property type="component" value="Unassembled WGS sequence"/>
</dbReference>
<gene>
    <name evidence="3" type="ORF">OB914_16110</name>
    <name evidence="2" type="ORF">OB916_15690</name>
</gene>
<evidence type="ECO:0000313" key="2">
    <source>
        <dbReference type="EMBL" id="MCU4719491.1"/>
    </source>
</evidence>
<accession>A0AAE3LGB1</accession>
<dbReference type="AlphaFoldDB" id="A0AAE3LGB1"/>
<keyword evidence="1" id="KW-0812">Transmembrane</keyword>
<dbReference type="InterPro" id="IPR025356">
    <property type="entry name" value="DUF4260"/>
</dbReference>
<evidence type="ECO:0000313" key="5">
    <source>
        <dbReference type="Proteomes" id="UP001209746"/>
    </source>
</evidence>
<proteinExistence type="predicted"/>
<reference evidence="3" key="1">
    <citation type="submission" date="2023-02" db="EMBL/GenBank/DDBJ databases">
        <title>Enrichment on poylsaccharides allowed isolation of novel metabolic and taxonomic groups of Haloarchaea.</title>
        <authorList>
            <person name="Sorokin D.Y."/>
            <person name="Elcheninov A.G."/>
            <person name="Khizhniak T.V."/>
            <person name="Kolganova T.V."/>
            <person name="Kublanov I.V."/>
        </authorList>
    </citation>
    <scope>NUCLEOTIDE SEQUENCE</scope>
    <source>
        <strain evidence="2 4">HArc-curdl5-1</strain>
        <strain evidence="3">HArc-curdl7</strain>
    </source>
</reference>